<dbReference type="EMBL" id="VOKX01000010">
    <property type="protein sequence ID" value="KAB7849273.1"/>
    <property type="molecule type" value="Genomic_DNA"/>
</dbReference>
<dbReference type="PROSITE" id="PS50943">
    <property type="entry name" value="HTH_CROC1"/>
    <property type="match status" value="1"/>
</dbReference>
<name>A0A5N5WCA6_STRMB</name>
<dbReference type="Pfam" id="PF13560">
    <property type="entry name" value="HTH_31"/>
    <property type="match status" value="1"/>
</dbReference>
<evidence type="ECO:0000259" key="1">
    <source>
        <dbReference type="PROSITE" id="PS50943"/>
    </source>
</evidence>
<dbReference type="InterPro" id="IPR001387">
    <property type="entry name" value="Cro/C1-type_HTH"/>
</dbReference>
<feature type="domain" description="HTH cro/C1-type" evidence="1">
    <location>
        <begin position="18"/>
        <end position="72"/>
    </location>
</feature>
<evidence type="ECO:0000313" key="2">
    <source>
        <dbReference type="EMBL" id="KAB7849273.1"/>
    </source>
</evidence>
<proteinExistence type="predicted"/>
<accession>A0A5N5WCA6</accession>
<keyword evidence="3" id="KW-1185">Reference proteome</keyword>
<dbReference type="InterPro" id="IPR043917">
    <property type="entry name" value="DUF5753"/>
</dbReference>
<evidence type="ECO:0000313" key="3">
    <source>
        <dbReference type="Proteomes" id="UP000327000"/>
    </source>
</evidence>
<dbReference type="CDD" id="cd00093">
    <property type="entry name" value="HTH_XRE"/>
    <property type="match status" value="1"/>
</dbReference>
<dbReference type="AlphaFoldDB" id="A0A5N5WCA6"/>
<organism evidence="2 3">
    <name type="scientific">Streptomyces mobaraensis</name>
    <name type="common">Streptoverticillium mobaraense</name>
    <dbReference type="NCBI Taxonomy" id="35621"/>
    <lineage>
        <taxon>Bacteria</taxon>
        <taxon>Bacillati</taxon>
        <taxon>Actinomycetota</taxon>
        <taxon>Actinomycetes</taxon>
        <taxon>Kitasatosporales</taxon>
        <taxon>Streptomycetaceae</taxon>
        <taxon>Streptomyces</taxon>
    </lineage>
</organism>
<gene>
    <name evidence="2" type="ORF">FRZ00_07625</name>
</gene>
<dbReference type="InterPro" id="IPR010982">
    <property type="entry name" value="Lambda_DNA-bd_dom_sf"/>
</dbReference>
<protein>
    <submittedName>
        <fullName evidence="2">Helix-turn-helix domain-containing protein</fullName>
    </submittedName>
</protein>
<dbReference type="OrthoDB" id="4303152at2"/>
<dbReference type="SMART" id="SM00530">
    <property type="entry name" value="HTH_XRE"/>
    <property type="match status" value="1"/>
</dbReference>
<dbReference type="SUPFAM" id="SSF47413">
    <property type="entry name" value="lambda repressor-like DNA-binding domains"/>
    <property type="match status" value="1"/>
</dbReference>
<comment type="caution">
    <text evidence="2">The sequence shown here is derived from an EMBL/GenBank/DDBJ whole genome shotgun (WGS) entry which is preliminary data.</text>
</comment>
<dbReference type="Pfam" id="PF19054">
    <property type="entry name" value="DUF5753"/>
    <property type="match status" value="1"/>
</dbReference>
<reference evidence="2 3" key="1">
    <citation type="journal article" date="2019" name="Microb. Cell Fact.">
        <title>Exploring novel herbicidin analogues by transcriptional regulator overexpression and MS/MS molecular networking.</title>
        <authorList>
            <person name="Shi Y."/>
            <person name="Gu R."/>
            <person name="Li Y."/>
            <person name="Wang X."/>
            <person name="Ren W."/>
            <person name="Li X."/>
            <person name="Wang L."/>
            <person name="Xie Y."/>
            <person name="Hong B."/>
        </authorList>
    </citation>
    <scope>NUCLEOTIDE SEQUENCE [LARGE SCALE GENOMIC DNA]</scope>
    <source>
        <strain evidence="2 3">US-43</strain>
    </source>
</reference>
<sequence length="284" mass="32257">MDQRSMPTMRSKRLGNELRRLRRAKGLTVSEAAIRLGCGQSKISQIENGKRGIRPADLTALLDLYDVTDEGRRRSIKQLARDIHKVDWWTSEGPLTGSTLTDYLTLEVDSELIRTYESTVIPGLLQAESYIRQVITPANCGDEAEARIQARLKRKELLDGYPALQMSFIIDQLALHRIQGSHEVISEQLHHLIDMGHHPNVMLQVLPLKADLPPRQYVPFSLARYRGESSLEVVWLEHTNGGTLLEQDHDVRIYMQVWAELTAAALSPADSRSFLRELVKEYVP</sequence>
<dbReference type="GO" id="GO:0003677">
    <property type="term" value="F:DNA binding"/>
    <property type="evidence" value="ECO:0007669"/>
    <property type="project" value="InterPro"/>
</dbReference>
<dbReference type="Proteomes" id="UP000327000">
    <property type="component" value="Unassembled WGS sequence"/>
</dbReference>
<dbReference type="Gene3D" id="1.10.260.40">
    <property type="entry name" value="lambda repressor-like DNA-binding domains"/>
    <property type="match status" value="1"/>
</dbReference>